<accession>A0AAD7EPW0</accession>
<keyword evidence="2" id="KW-0472">Membrane</keyword>
<keyword evidence="3" id="KW-0732">Signal</keyword>
<dbReference type="InterPro" id="IPR008928">
    <property type="entry name" value="6-hairpin_glycosidase_sf"/>
</dbReference>
<evidence type="ECO:0000256" key="2">
    <source>
        <dbReference type="SAM" id="Phobius"/>
    </source>
</evidence>
<dbReference type="AlphaFoldDB" id="A0AAD7EPW0"/>
<protein>
    <recommendedName>
        <fullName evidence="6">Glycoside hydrolase family 76 protein</fullName>
    </recommendedName>
</protein>
<feature type="compositionally biased region" description="Acidic residues" evidence="1">
    <location>
        <begin position="531"/>
        <end position="541"/>
    </location>
</feature>
<feature type="compositionally biased region" description="Low complexity" evidence="1">
    <location>
        <begin position="383"/>
        <end position="406"/>
    </location>
</feature>
<dbReference type="InterPro" id="IPR005198">
    <property type="entry name" value="Glyco_hydro_76"/>
</dbReference>
<dbReference type="Proteomes" id="UP001218218">
    <property type="component" value="Unassembled WGS sequence"/>
</dbReference>
<gene>
    <name evidence="4" type="ORF">DFH08DRAFT_874337</name>
</gene>
<dbReference type="Pfam" id="PF03663">
    <property type="entry name" value="Glyco_hydro_76"/>
    <property type="match status" value="1"/>
</dbReference>
<feature type="compositionally biased region" description="Polar residues" evidence="1">
    <location>
        <begin position="482"/>
        <end position="523"/>
    </location>
</feature>
<evidence type="ECO:0008006" key="6">
    <source>
        <dbReference type="Google" id="ProtNLM"/>
    </source>
</evidence>
<feature type="chain" id="PRO_5042121392" description="Glycoside hydrolase family 76 protein" evidence="3">
    <location>
        <begin position="19"/>
        <end position="551"/>
    </location>
</feature>
<dbReference type="Gene3D" id="1.50.10.20">
    <property type="match status" value="1"/>
</dbReference>
<sequence>MIPLLCSTVLLLPITTLAQQASAAWRKPNVTVVRGDRISIAEAAIEEGIAFLDTSKALFPDPDNSYGLSGAFYSQLAEFDLATNQTKYAAALQQYFLLAAENLGELGGSGNYGHAAAMAFSTYKNPVFLQYAEQVWWAVNAYTLTQKNVDSGTIALKNFTLGHTCQGITIAGGTFREKLDTATAINTQATGLSALLAEATQDDLYLDAAKASADFIRAHLYNANNIVQDSISARANDSCAEAASEFSSDSGVVIEGLAILYSITHNASIHDMIGDMLTSVIPHTGWQGPDGIIANGAEKTSDLILPRALATVKARNATTPLLQSYIDAYLSVQFNAILDLATVNGSNIYAGSWIGPPSLAFSPGNQTNAIQVLIGAINIGNQPSNSSESSQAGPSASSGPSAAASPRQKSKVGPIIGGVVGGLIVLVGLIVGALLCRRRMRSRANAEESPVAGVAPPQVTQVTPTTVHPFELRANHAPPSAMPSSTLGSPIQSVAGHGNTTTTLSTAHGTRSMSAGSSTQESTALLYPSNNDEDGDADEPPPDYRASEFHK</sequence>
<evidence type="ECO:0000313" key="5">
    <source>
        <dbReference type="Proteomes" id="UP001218218"/>
    </source>
</evidence>
<dbReference type="GO" id="GO:0005975">
    <property type="term" value="P:carbohydrate metabolic process"/>
    <property type="evidence" value="ECO:0007669"/>
    <property type="project" value="InterPro"/>
</dbReference>
<comment type="caution">
    <text evidence="4">The sequence shown here is derived from an EMBL/GenBank/DDBJ whole genome shotgun (WGS) entry which is preliminary data.</text>
</comment>
<name>A0AAD7EPW0_9AGAR</name>
<keyword evidence="2" id="KW-1133">Transmembrane helix</keyword>
<reference evidence="4" key="1">
    <citation type="submission" date="2023-03" db="EMBL/GenBank/DDBJ databases">
        <title>Massive genome expansion in bonnet fungi (Mycena s.s.) driven by repeated elements and novel gene families across ecological guilds.</title>
        <authorList>
            <consortium name="Lawrence Berkeley National Laboratory"/>
            <person name="Harder C.B."/>
            <person name="Miyauchi S."/>
            <person name="Viragh M."/>
            <person name="Kuo A."/>
            <person name="Thoen E."/>
            <person name="Andreopoulos B."/>
            <person name="Lu D."/>
            <person name="Skrede I."/>
            <person name="Drula E."/>
            <person name="Henrissat B."/>
            <person name="Morin E."/>
            <person name="Kohler A."/>
            <person name="Barry K."/>
            <person name="LaButti K."/>
            <person name="Morin E."/>
            <person name="Salamov A."/>
            <person name="Lipzen A."/>
            <person name="Mereny Z."/>
            <person name="Hegedus B."/>
            <person name="Baldrian P."/>
            <person name="Stursova M."/>
            <person name="Weitz H."/>
            <person name="Taylor A."/>
            <person name="Grigoriev I.V."/>
            <person name="Nagy L.G."/>
            <person name="Martin F."/>
            <person name="Kauserud H."/>
        </authorList>
    </citation>
    <scope>NUCLEOTIDE SEQUENCE</scope>
    <source>
        <strain evidence="4">CBHHK002</strain>
    </source>
</reference>
<evidence type="ECO:0000313" key="4">
    <source>
        <dbReference type="EMBL" id="KAJ7342472.1"/>
    </source>
</evidence>
<dbReference type="SUPFAM" id="SSF48208">
    <property type="entry name" value="Six-hairpin glycosidases"/>
    <property type="match status" value="1"/>
</dbReference>
<keyword evidence="2" id="KW-0812">Transmembrane</keyword>
<feature type="region of interest" description="Disordered" evidence="1">
    <location>
        <begin position="477"/>
        <end position="551"/>
    </location>
</feature>
<feature type="region of interest" description="Disordered" evidence="1">
    <location>
        <begin position="383"/>
        <end position="409"/>
    </location>
</feature>
<organism evidence="4 5">
    <name type="scientific">Mycena albidolilacea</name>
    <dbReference type="NCBI Taxonomy" id="1033008"/>
    <lineage>
        <taxon>Eukaryota</taxon>
        <taxon>Fungi</taxon>
        <taxon>Dikarya</taxon>
        <taxon>Basidiomycota</taxon>
        <taxon>Agaricomycotina</taxon>
        <taxon>Agaricomycetes</taxon>
        <taxon>Agaricomycetidae</taxon>
        <taxon>Agaricales</taxon>
        <taxon>Marasmiineae</taxon>
        <taxon>Mycenaceae</taxon>
        <taxon>Mycena</taxon>
    </lineage>
</organism>
<evidence type="ECO:0000256" key="3">
    <source>
        <dbReference type="SAM" id="SignalP"/>
    </source>
</evidence>
<evidence type="ECO:0000256" key="1">
    <source>
        <dbReference type="SAM" id="MobiDB-lite"/>
    </source>
</evidence>
<keyword evidence="5" id="KW-1185">Reference proteome</keyword>
<feature type="signal peptide" evidence="3">
    <location>
        <begin position="1"/>
        <end position="18"/>
    </location>
</feature>
<dbReference type="EMBL" id="JARIHO010000025">
    <property type="protein sequence ID" value="KAJ7342472.1"/>
    <property type="molecule type" value="Genomic_DNA"/>
</dbReference>
<proteinExistence type="predicted"/>
<feature type="transmembrane region" description="Helical" evidence="2">
    <location>
        <begin position="415"/>
        <end position="436"/>
    </location>
</feature>